<keyword evidence="10" id="KW-1185">Reference proteome</keyword>
<feature type="transmembrane region" description="Helical" evidence="8">
    <location>
        <begin position="230"/>
        <end position="249"/>
    </location>
</feature>
<evidence type="ECO:0000256" key="5">
    <source>
        <dbReference type="ARBA" id="ARBA00022692"/>
    </source>
</evidence>
<organism evidence="9 10">
    <name type="scientific">Thalassolituus marinus</name>
    <dbReference type="NCBI Taxonomy" id="671053"/>
    <lineage>
        <taxon>Bacteria</taxon>
        <taxon>Pseudomonadati</taxon>
        <taxon>Pseudomonadota</taxon>
        <taxon>Gammaproteobacteria</taxon>
        <taxon>Oceanospirillales</taxon>
        <taxon>Oceanospirillaceae</taxon>
        <taxon>Thalassolituus</taxon>
    </lineage>
</organism>
<evidence type="ECO:0000313" key="9">
    <source>
        <dbReference type="EMBL" id="MCA6062366.1"/>
    </source>
</evidence>
<keyword evidence="5 8" id="KW-0812">Transmembrane</keyword>
<comment type="caution">
    <text evidence="9">The sequence shown here is derived from an EMBL/GenBank/DDBJ whole genome shotgun (WGS) entry which is preliminary data.</text>
</comment>
<comment type="subcellular location">
    <subcellularLocation>
        <location evidence="1">Cell membrane</location>
        <topology evidence="1">Multi-pass membrane protein</topology>
    </subcellularLocation>
</comment>
<feature type="transmembrane region" description="Helical" evidence="8">
    <location>
        <begin position="129"/>
        <end position="150"/>
    </location>
</feature>
<dbReference type="InterPro" id="IPR004776">
    <property type="entry name" value="Mem_transp_PIN-like"/>
</dbReference>
<keyword evidence="7 8" id="KW-0472">Membrane</keyword>
<dbReference type="InterPro" id="IPR038770">
    <property type="entry name" value="Na+/solute_symporter_sf"/>
</dbReference>
<feature type="transmembrane region" description="Helical" evidence="8">
    <location>
        <begin position="101"/>
        <end position="123"/>
    </location>
</feature>
<feature type="transmembrane region" description="Helical" evidence="8">
    <location>
        <begin position="286"/>
        <end position="307"/>
    </location>
</feature>
<evidence type="ECO:0000256" key="1">
    <source>
        <dbReference type="ARBA" id="ARBA00004651"/>
    </source>
</evidence>
<dbReference type="EMBL" id="JAEDAH010000008">
    <property type="protein sequence ID" value="MCA6062366.1"/>
    <property type="molecule type" value="Genomic_DNA"/>
</dbReference>
<evidence type="ECO:0000256" key="3">
    <source>
        <dbReference type="ARBA" id="ARBA00022448"/>
    </source>
</evidence>
<protein>
    <submittedName>
        <fullName evidence="9">AEC family transporter</fullName>
    </submittedName>
</protein>
<evidence type="ECO:0000256" key="8">
    <source>
        <dbReference type="SAM" id="Phobius"/>
    </source>
</evidence>
<dbReference type="PANTHER" id="PTHR36838:SF4">
    <property type="entry name" value="AUXIN EFFLUX CARRIER FAMILY PROTEIN"/>
    <property type="match status" value="1"/>
</dbReference>
<feature type="transmembrane region" description="Helical" evidence="8">
    <location>
        <begin position="69"/>
        <end position="89"/>
    </location>
</feature>
<evidence type="ECO:0000256" key="6">
    <source>
        <dbReference type="ARBA" id="ARBA00022989"/>
    </source>
</evidence>
<dbReference type="PANTHER" id="PTHR36838">
    <property type="entry name" value="AUXIN EFFLUX CARRIER FAMILY PROTEIN"/>
    <property type="match status" value="1"/>
</dbReference>
<accession>A0ABS7ZKW5</accession>
<evidence type="ECO:0000256" key="4">
    <source>
        <dbReference type="ARBA" id="ARBA00022475"/>
    </source>
</evidence>
<reference evidence="9 10" key="1">
    <citation type="submission" date="2020-12" db="EMBL/GenBank/DDBJ databases">
        <title>Novel Thalassolituus-related marine hydrocarbonoclastic bacteria mediated algae-derived hydrocarbons mineralization in twilight zone of the northern South China Sea.</title>
        <authorList>
            <person name="Dong C."/>
        </authorList>
    </citation>
    <scope>NUCLEOTIDE SEQUENCE [LARGE SCALE GENOMIC DNA]</scope>
    <source>
        <strain evidence="9 10">IMCC1826</strain>
    </source>
</reference>
<dbReference type="RefSeq" id="WP_225671289.1">
    <property type="nucleotide sequence ID" value="NZ_JAEDAH010000008.1"/>
</dbReference>
<feature type="transmembrane region" description="Helical" evidence="8">
    <location>
        <begin position="35"/>
        <end position="57"/>
    </location>
</feature>
<feature type="transmembrane region" description="Helical" evidence="8">
    <location>
        <begin position="197"/>
        <end position="218"/>
    </location>
</feature>
<proteinExistence type="inferred from homology"/>
<keyword evidence="3" id="KW-0813">Transport</keyword>
<feature type="transmembrane region" description="Helical" evidence="8">
    <location>
        <begin position="170"/>
        <end position="191"/>
    </location>
</feature>
<evidence type="ECO:0000256" key="7">
    <source>
        <dbReference type="ARBA" id="ARBA00023136"/>
    </source>
</evidence>
<dbReference type="Proteomes" id="UP000714380">
    <property type="component" value="Unassembled WGS sequence"/>
</dbReference>
<sequence length="312" mass="32310">MSAWSAWTPFHITSPVFLIVLLGYVLRRTGHIDEAFIATSSRLVFTITLPLLMFLAIANSSLEITSHRALILFSAAAACMTPVCAYLWGRFAYAGAIDTGAFVQASFRSNLGIIGIALCIAAFGAEGAVLGALVLAVVTPIYNVAAVLALNHGTGQGIGNTALTVVRNPLILAIAVAFGFQWAEITVSGPVLTAGEWVARMTLPLALLGIGGSLAGQLRSGLDTATLHAVSLKLAILPAMVAACAAIVGFRGAELGVIVLMFASPTAAAAFAMAKAMRADENLTARVIALSTLGSLITLSGFLYVLFDFALV</sequence>
<comment type="similarity">
    <text evidence="2">Belongs to the auxin efflux carrier (TC 2.A.69) family.</text>
</comment>
<gene>
    <name evidence="9" type="ORF">I9W95_01980</name>
</gene>
<name>A0ABS7ZKW5_9GAMM</name>
<evidence type="ECO:0000313" key="10">
    <source>
        <dbReference type="Proteomes" id="UP000714380"/>
    </source>
</evidence>
<evidence type="ECO:0000256" key="2">
    <source>
        <dbReference type="ARBA" id="ARBA00010145"/>
    </source>
</evidence>
<feature type="transmembrane region" description="Helical" evidence="8">
    <location>
        <begin position="255"/>
        <end position="274"/>
    </location>
</feature>
<dbReference type="Pfam" id="PF03547">
    <property type="entry name" value="Mem_trans"/>
    <property type="match status" value="2"/>
</dbReference>
<keyword evidence="4" id="KW-1003">Cell membrane</keyword>
<keyword evidence="6 8" id="KW-1133">Transmembrane helix</keyword>
<dbReference type="Gene3D" id="1.20.1530.20">
    <property type="match status" value="1"/>
</dbReference>
<feature type="transmembrane region" description="Helical" evidence="8">
    <location>
        <begin position="6"/>
        <end position="26"/>
    </location>
</feature>